<dbReference type="Gene3D" id="1.10.510.10">
    <property type="entry name" value="Transferase(Phosphotransferase) domain 1"/>
    <property type="match status" value="1"/>
</dbReference>
<dbReference type="InterPro" id="IPR000719">
    <property type="entry name" value="Prot_kinase_dom"/>
</dbReference>
<reference evidence="3" key="2">
    <citation type="submission" date="2018-03" db="EMBL/GenBank/DDBJ databases">
        <title>The Triticum urartu genome reveals the dynamic nature of wheat genome evolution.</title>
        <authorList>
            <person name="Ling H."/>
            <person name="Ma B."/>
            <person name="Shi X."/>
            <person name="Liu H."/>
            <person name="Dong L."/>
            <person name="Sun H."/>
            <person name="Cao Y."/>
            <person name="Gao Q."/>
            <person name="Zheng S."/>
            <person name="Li Y."/>
            <person name="Yu Y."/>
            <person name="Du H."/>
            <person name="Qi M."/>
            <person name="Li Y."/>
            <person name="Yu H."/>
            <person name="Cui Y."/>
            <person name="Wang N."/>
            <person name="Chen C."/>
            <person name="Wu H."/>
            <person name="Zhao Y."/>
            <person name="Zhang J."/>
            <person name="Li Y."/>
            <person name="Zhou W."/>
            <person name="Zhang B."/>
            <person name="Hu W."/>
            <person name="Eijk M."/>
            <person name="Tang J."/>
            <person name="Witsenboer H."/>
            <person name="Zhao S."/>
            <person name="Li Z."/>
            <person name="Zhang A."/>
            <person name="Wang D."/>
            <person name="Liang C."/>
        </authorList>
    </citation>
    <scope>NUCLEOTIDE SEQUENCE [LARGE SCALE GENOMIC DNA]</scope>
    <source>
        <strain evidence="3">cv. G1812</strain>
    </source>
</reference>
<dbReference type="GO" id="GO:0005524">
    <property type="term" value="F:ATP binding"/>
    <property type="evidence" value="ECO:0007669"/>
    <property type="project" value="UniProtKB-UniRule"/>
</dbReference>
<dbReference type="PROSITE" id="PS50011">
    <property type="entry name" value="PROTEIN_KINASE_DOM"/>
    <property type="match status" value="1"/>
</dbReference>
<feature type="domain" description="Protein kinase" evidence="2">
    <location>
        <begin position="15"/>
        <end position="158"/>
    </location>
</feature>
<reference evidence="4" key="1">
    <citation type="journal article" date="2013" name="Nature">
        <title>Draft genome of the wheat A-genome progenitor Triticum urartu.</title>
        <authorList>
            <person name="Ling H.Q."/>
            <person name="Zhao S."/>
            <person name="Liu D."/>
            <person name="Wang J."/>
            <person name="Sun H."/>
            <person name="Zhang C."/>
            <person name="Fan H."/>
            <person name="Li D."/>
            <person name="Dong L."/>
            <person name="Tao Y."/>
            <person name="Gao C."/>
            <person name="Wu H."/>
            <person name="Li Y."/>
            <person name="Cui Y."/>
            <person name="Guo X."/>
            <person name="Zheng S."/>
            <person name="Wang B."/>
            <person name="Yu K."/>
            <person name="Liang Q."/>
            <person name="Yang W."/>
            <person name="Lou X."/>
            <person name="Chen J."/>
            <person name="Feng M."/>
            <person name="Jian J."/>
            <person name="Zhang X."/>
            <person name="Luo G."/>
            <person name="Jiang Y."/>
            <person name="Liu J."/>
            <person name="Wang Z."/>
            <person name="Sha Y."/>
            <person name="Zhang B."/>
            <person name="Wu H."/>
            <person name="Tang D."/>
            <person name="Shen Q."/>
            <person name="Xue P."/>
            <person name="Zou S."/>
            <person name="Wang X."/>
            <person name="Liu X."/>
            <person name="Wang F."/>
            <person name="Yang Y."/>
            <person name="An X."/>
            <person name="Dong Z."/>
            <person name="Zhang K."/>
            <person name="Zhang X."/>
            <person name="Luo M.C."/>
            <person name="Dvorak J."/>
            <person name="Tong Y."/>
            <person name="Wang J."/>
            <person name="Yang H."/>
            <person name="Li Z."/>
            <person name="Wang D."/>
            <person name="Zhang A."/>
            <person name="Wang J."/>
        </authorList>
    </citation>
    <scope>NUCLEOTIDE SEQUENCE</scope>
    <source>
        <strain evidence="4">cv. G1812</strain>
    </source>
</reference>
<evidence type="ECO:0000313" key="3">
    <source>
        <dbReference type="EnsemblPlants" id="TuG1812G0400002770.01.T01"/>
    </source>
</evidence>
<dbReference type="PANTHER" id="PTHR45707">
    <property type="entry name" value="C2 CALCIUM/LIPID-BINDING PLANT PHOSPHORIBOSYLTRANSFERASE FAMILY PROTEIN"/>
    <property type="match status" value="1"/>
</dbReference>
<accession>A0A8R7UAE9</accession>
<dbReference type="SUPFAM" id="SSF56112">
    <property type="entry name" value="Protein kinase-like (PK-like)"/>
    <property type="match status" value="1"/>
</dbReference>
<evidence type="ECO:0000259" key="2">
    <source>
        <dbReference type="PROSITE" id="PS50011"/>
    </source>
</evidence>
<keyword evidence="4" id="KW-1185">Reference proteome</keyword>
<feature type="binding site" evidence="1">
    <location>
        <position position="43"/>
    </location>
    <ligand>
        <name>ATP</name>
        <dbReference type="ChEBI" id="CHEBI:30616"/>
    </ligand>
</feature>
<dbReference type="InterPro" id="IPR011009">
    <property type="entry name" value="Kinase-like_dom_sf"/>
</dbReference>
<dbReference type="Gene3D" id="3.30.200.20">
    <property type="entry name" value="Phosphorylase Kinase, domain 1"/>
    <property type="match status" value="1"/>
</dbReference>
<dbReference type="GO" id="GO:0004672">
    <property type="term" value="F:protein kinase activity"/>
    <property type="evidence" value="ECO:0007669"/>
    <property type="project" value="InterPro"/>
</dbReference>
<protein>
    <recommendedName>
        <fullName evidence="2">Protein kinase domain-containing protein</fullName>
    </recommendedName>
</protein>
<dbReference type="EnsemblPlants" id="TuG1812G0400002770.01.T01">
    <property type="protein sequence ID" value="TuG1812G0400002770.01.T01"/>
    <property type="gene ID" value="TuG1812G0400002770.01"/>
</dbReference>
<proteinExistence type="predicted"/>
<sequence>MKLSLEFLKDITNAFADERKLGSGTFGDVYKGVQKDGQVIAVKMLRFMSGIDEKQFKTEFEHLKRLNHQNIVKLVGFCNEEEQVLVLHEGKTVRAFEIHRALCLEFVPNGGLGRFISVKHAGLDWSSRFKIIKGICEGLKYLHEVHVTHLDLKPDNIL</sequence>
<dbReference type="FunFam" id="3.30.200.20:FF:000465">
    <property type="entry name" value="Cysteine-rich receptor-like protein kinase 6"/>
    <property type="match status" value="1"/>
</dbReference>
<reference evidence="3" key="3">
    <citation type="submission" date="2022-06" db="UniProtKB">
        <authorList>
            <consortium name="EnsemblPlants"/>
        </authorList>
    </citation>
    <scope>IDENTIFICATION</scope>
</reference>
<dbReference type="InterPro" id="IPR017441">
    <property type="entry name" value="Protein_kinase_ATP_BS"/>
</dbReference>
<dbReference type="Gramene" id="TuG1812G0400002770.01.T01">
    <property type="protein sequence ID" value="TuG1812G0400002770.01.T01"/>
    <property type="gene ID" value="TuG1812G0400002770.01"/>
</dbReference>
<dbReference type="AlphaFoldDB" id="A0A8R7UAE9"/>
<keyword evidence="1" id="KW-0067">ATP-binding</keyword>
<keyword evidence="1" id="KW-0547">Nucleotide-binding</keyword>
<dbReference type="Proteomes" id="UP000015106">
    <property type="component" value="Chromosome 4"/>
</dbReference>
<dbReference type="Pfam" id="PF00069">
    <property type="entry name" value="Pkinase"/>
    <property type="match status" value="1"/>
</dbReference>
<dbReference type="PROSITE" id="PS00107">
    <property type="entry name" value="PROTEIN_KINASE_ATP"/>
    <property type="match status" value="1"/>
</dbReference>
<evidence type="ECO:0000256" key="1">
    <source>
        <dbReference type="PROSITE-ProRule" id="PRU10141"/>
    </source>
</evidence>
<dbReference type="SMART" id="SM00220">
    <property type="entry name" value="S_TKc"/>
    <property type="match status" value="1"/>
</dbReference>
<evidence type="ECO:0000313" key="4">
    <source>
        <dbReference type="Proteomes" id="UP000015106"/>
    </source>
</evidence>
<dbReference type="PANTHER" id="PTHR45707:SF76">
    <property type="entry name" value="PROTEIN KINASE DOMAIN-CONTAINING PROTEIN"/>
    <property type="match status" value="1"/>
</dbReference>
<name>A0A8R7UAE9_TRIUA</name>
<organism evidence="3 4">
    <name type="scientific">Triticum urartu</name>
    <name type="common">Red wild einkorn</name>
    <name type="synonym">Crithodium urartu</name>
    <dbReference type="NCBI Taxonomy" id="4572"/>
    <lineage>
        <taxon>Eukaryota</taxon>
        <taxon>Viridiplantae</taxon>
        <taxon>Streptophyta</taxon>
        <taxon>Embryophyta</taxon>
        <taxon>Tracheophyta</taxon>
        <taxon>Spermatophyta</taxon>
        <taxon>Magnoliopsida</taxon>
        <taxon>Liliopsida</taxon>
        <taxon>Poales</taxon>
        <taxon>Poaceae</taxon>
        <taxon>BOP clade</taxon>
        <taxon>Pooideae</taxon>
        <taxon>Triticodae</taxon>
        <taxon>Triticeae</taxon>
        <taxon>Triticinae</taxon>
        <taxon>Triticum</taxon>
    </lineage>
</organism>